<dbReference type="AlphaFoldDB" id="A0A151X0V5"/>
<dbReference type="OrthoDB" id="7675754at2759"/>
<gene>
    <name evidence="2" type="ORF">ALC60_07091</name>
</gene>
<feature type="compositionally biased region" description="Basic and acidic residues" evidence="1">
    <location>
        <begin position="20"/>
        <end position="30"/>
    </location>
</feature>
<keyword evidence="3" id="KW-1185">Reference proteome</keyword>
<reference evidence="2 3" key="1">
    <citation type="submission" date="2015-09" db="EMBL/GenBank/DDBJ databases">
        <title>Trachymyrmex zeteki WGS genome.</title>
        <authorList>
            <person name="Nygaard S."/>
            <person name="Hu H."/>
            <person name="Boomsma J."/>
            <person name="Zhang G."/>
        </authorList>
    </citation>
    <scope>NUCLEOTIDE SEQUENCE [LARGE SCALE GENOMIC DNA]</scope>
    <source>
        <strain evidence="2">Tzet28-1</strain>
        <tissue evidence="2">Whole body</tissue>
    </source>
</reference>
<protein>
    <submittedName>
        <fullName evidence="2">Uncharacterized protein</fullName>
    </submittedName>
</protein>
<evidence type="ECO:0000313" key="2">
    <source>
        <dbReference type="EMBL" id="KYQ54014.1"/>
    </source>
</evidence>
<sequence length="140" mass="16500">MNKKDDSLLENLKISGGPQELKDSSKEAEEKPVFRKYRTKHMKQFPELYRSDVSIHPSYTGLKILPYQVVCRQRVQRIKRQSFRQLNREIAHFAMVQMFALDGVRIDRVFSIGMSPKTLIVPDPLTEKERRRLNELIEDP</sequence>
<dbReference type="EMBL" id="KQ982601">
    <property type="protein sequence ID" value="KYQ54014.1"/>
    <property type="molecule type" value="Genomic_DNA"/>
</dbReference>
<feature type="region of interest" description="Disordered" evidence="1">
    <location>
        <begin position="1"/>
        <end position="30"/>
    </location>
</feature>
<dbReference type="Proteomes" id="UP000075809">
    <property type="component" value="Unassembled WGS sequence"/>
</dbReference>
<dbReference type="Pfam" id="PF16037">
    <property type="entry name" value="DUF4790"/>
    <property type="match status" value="1"/>
</dbReference>
<organism evidence="2 3">
    <name type="scientific">Mycetomoellerius zeteki</name>
    <dbReference type="NCBI Taxonomy" id="64791"/>
    <lineage>
        <taxon>Eukaryota</taxon>
        <taxon>Metazoa</taxon>
        <taxon>Ecdysozoa</taxon>
        <taxon>Arthropoda</taxon>
        <taxon>Hexapoda</taxon>
        <taxon>Insecta</taxon>
        <taxon>Pterygota</taxon>
        <taxon>Neoptera</taxon>
        <taxon>Endopterygota</taxon>
        <taxon>Hymenoptera</taxon>
        <taxon>Apocrita</taxon>
        <taxon>Aculeata</taxon>
        <taxon>Formicoidea</taxon>
        <taxon>Formicidae</taxon>
        <taxon>Myrmicinae</taxon>
        <taxon>Mycetomoellerius</taxon>
    </lineage>
</organism>
<evidence type="ECO:0000313" key="3">
    <source>
        <dbReference type="Proteomes" id="UP000075809"/>
    </source>
</evidence>
<accession>A0A151X0V5</accession>
<name>A0A151X0V5_9HYME</name>
<dbReference type="InterPro" id="IPR032004">
    <property type="entry name" value="DUF4790"/>
</dbReference>
<proteinExistence type="predicted"/>
<evidence type="ECO:0000256" key="1">
    <source>
        <dbReference type="SAM" id="MobiDB-lite"/>
    </source>
</evidence>
<dbReference type="KEGG" id="mzt:108723999"/>